<proteinExistence type="predicted"/>
<dbReference type="SUPFAM" id="SSF56112">
    <property type="entry name" value="Protein kinase-like (PK-like)"/>
    <property type="match status" value="1"/>
</dbReference>
<sequence>MQQHSLSFRDVRTWRELLAHRLALCDREDKLLRHLHTFVGGQIAHPPMVPPLPDKAHLWDGIGTAVDENVAIFDDGRQFVDVTEEGLSSEQIEQAITALAQFHALSTESPQLCGADTLPTLSHPKPENELVIKEWLLDVLLTLPECDYFRKNEHPLRNFLQKIGFGFKDEQIVADSPHKEFPIVLCHGNFCVNNIVFCSPDTKCVGKSLSPIILSWELAHPGHGISDVVHLLLSSVNSSVRIQRQDQWIALYAHKFEQFIQLQRKQNRNGKSSMPQMLARNKKMENAVKKQKQKFRALLPGQLLRVLPKLAMDYRKLAETAQLNSEQIGQYNWKRCALLGRMIGGFEMVRKDFEKK</sequence>
<name>A0A914I084_GLORO</name>
<dbReference type="Proteomes" id="UP000887572">
    <property type="component" value="Unplaced"/>
</dbReference>
<protein>
    <submittedName>
        <fullName evidence="2">Aminoglycoside phosphotransferase domain-containing protein</fullName>
    </submittedName>
</protein>
<evidence type="ECO:0000313" key="1">
    <source>
        <dbReference type="Proteomes" id="UP000887572"/>
    </source>
</evidence>
<dbReference type="InterPro" id="IPR004119">
    <property type="entry name" value="EcKL"/>
</dbReference>
<dbReference type="Pfam" id="PF02958">
    <property type="entry name" value="EcKL"/>
    <property type="match status" value="1"/>
</dbReference>
<dbReference type="Gene3D" id="3.90.1200.10">
    <property type="match status" value="1"/>
</dbReference>
<reference evidence="2" key="1">
    <citation type="submission" date="2022-11" db="UniProtKB">
        <authorList>
            <consortium name="WormBaseParasite"/>
        </authorList>
    </citation>
    <scope>IDENTIFICATION</scope>
</reference>
<evidence type="ECO:0000313" key="2">
    <source>
        <dbReference type="WBParaSite" id="Gr19_v10_g5695.t1"/>
    </source>
</evidence>
<organism evidence="1 2">
    <name type="scientific">Globodera rostochiensis</name>
    <name type="common">Golden nematode worm</name>
    <name type="synonym">Heterodera rostochiensis</name>
    <dbReference type="NCBI Taxonomy" id="31243"/>
    <lineage>
        <taxon>Eukaryota</taxon>
        <taxon>Metazoa</taxon>
        <taxon>Ecdysozoa</taxon>
        <taxon>Nematoda</taxon>
        <taxon>Chromadorea</taxon>
        <taxon>Rhabditida</taxon>
        <taxon>Tylenchina</taxon>
        <taxon>Tylenchomorpha</taxon>
        <taxon>Tylenchoidea</taxon>
        <taxon>Heteroderidae</taxon>
        <taxon>Heteroderinae</taxon>
        <taxon>Globodera</taxon>
    </lineage>
</organism>
<dbReference type="PANTHER" id="PTHR11012">
    <property type="entry name" value="PROTEIN KINASE-LIKE DOMAIN-CONTAINING"/>
    <property type="match status" value="1"/>
</dbReference>
<dbReference type="WBParaSite" id="Gr19_v10_g5695.t1">
    <property type="protein sequence ID" value="Gr19_v10_g5695.t1"/>
    <property type="gene ID" value="Gr19_v10_g5695"/>
</dbReference>
<dbReference type="PANTHER" id="PTHR11012:SF30">
    <property type="entry name" value="PROTEIN KINASE-LIKE DOMAIN-CONTAINING"/>
    <property type="match status" value="1"/>
</dbReference>
<dbReference type="InterPro" id="IPR011009">
    <property type="entry name" value="Kinase-like_dom_sf"/>
</dbReference>
<accession>A0A914I084</accession>
<keyword evidence="1" id="KW-1185">Reference proteome</keyword>
<dbReference type="AlphaFoldDB" id="A0A914I084"/>